<dbReference type="OrthoDB" id="785906at2759"/>
<dbReference type="SMR" id="A0A8T3AJT7"/>
<gene>
    <name evidence="2" type="ORF">KFK09_022810</name>
</gene>
<organism evidence="2 3">
    <name type="scientific">Dendrobium nobile</name>
    <name type="common">Orchid</name>
    <dbReference type="NCBI Taxonomy" id="94219"/>
    <lineage>
        <taxon>Eukaryota</taxon>
        <taxon>Viridiplantae</taxon>
        <taxon>Streptophyta</taxon>
        <taxon>Embryophyta</taxon>
        <taxon>Tracheophyta</taxon>
        <taxon>Spermatophyta</taxon>
        <taxon>Magnoliopsida</taxon>
        <taxon>Liliopsida</taxon>
        <taxon>Asparagales</taxon>
        <taxon>Orchidaceae</taxon>
        <taxon>Epidendroideae</taxon>
        <taxon>Malaxideae</taxon>
        <taxon>Dendrobiinae</taxon>
        <taxon>Dendrobium</taxon>
    </lineage>
</organism>
<reference evidence="2" key="1">
    <citation type="journal article" date="2022" name="Front. Genet.">
        <title>Chromosome-Scale Assembly of the Dendrobium nobile Genome Provides Insights Into the Molecular Mechanism of the Biosynthesis of the Medicinal Active Ingredient of Dendrobium.</title>
        <authorList>
            <person name="Xu Q."/>
            <person name="Niu S.-C."/>
            <person name="Li K.-L."/>
            <person name="Zheng P.-J."/>
            <person name="Zhang X.-J."/>
            <person name="Jia Y."/>
            <person name="Liu Y."/>
            <person name="Niu Y.-X."/>
            <person name="Yu L.-H."/>
            <person name="Chen D.-F."/>
            <person name="Zhang G.-Q."/>
        </authorList>
    </citation>
    <scope>NUCLEOTIDE SEQUENCE</scope>
    <source>
        <tissue evidence="2">Leaf</tissue>
    </source>
</reference>
<protein>
    <recommendedName>
        <fullName evidence="1">Reverse transcriptase domain-containing protein</fullName>
    </recommendedName>
</protein>
<feature type="domain" description="Reverse transcriptase" evidence="1">
    <location>
        <begin position="109"/>
        <end position="223"/>
    </location>
</feature>
<dbReference type="InterPro" id="IPR043502">
    <property type="entry name" value="DNA/RNA_pol_sf"/>
</dbReference>
<dbReference type="Proteomes" id="UP000829196">
    <property type="component" value="Unassembled WGS sequence"/>
</dbReference>
<dbReference type="InterPro" id="IPR000477">
    <property type="entry name" value="RT_dom"/>
</dbReference>
<sequence>MKLKKNSMIFFNMKWRRRKYCLDNWPLALKTLIEAYVNHLEAQFSFEEVDLVVKILGNNISPGADGITYSFIKNYWRIIGKDTWLAILHFLETGKLDPKWKEDLVILIPKVMNPIYPSNYYPISLCVSVYKIIAKLLLNRLLKVFHGLISEEQVAFIKGRSLTNHALLAQELFNKMRFSKAKKGLVAIKLDMEQAYDSMAWDTLRKVLKYFGFPTKFSNLLVECVENPEFFIMINGISRMGLKQIVDLDRVVLYLLIYLSYALNSCLTLKATKVGIWESWLFQMVLNLPFIFCG</sequence>
<evidence type="ECO:0000313" key="3">
    <source>
        <dbReference type="Proteomes" id="UP000829196"/>
    </source>
</evidence>
<keyword evidence="3" id="KW-1185">Reference proteome</keyword>
<name>A0A8T3AJT7_DENNO</name>
<dbReference type="PANTHER" id="PTHR19446">
    <property type="entry name" value="REVERSE TRANSCRIPTASES"/>
    <property type="match status" value="1"/>
</dbReference>
<accession>A0A8T3AJT7</accession>
<evidence type="ECO:0000313" key="2">
    <source>
        <dbReference type="EMBL" id="KAI0496493.1"/>
    </source>
</evidence>
<dbReference type="Pfam" id="PF00078">
    <property type="entry name" value="RVT_1"/>
    <property type="match status" value="1"/>
</dbReference>
<dbReference type="AlphaFoldDB" id="A0A8T3AJT7"/>
<evidence type="ECO:0000259" key="1">
    <source>
        <dbReference type="Pfam" id="PF00078"/>
    </source>
</evidence>
<dbReference type="EMBL" id="JAGYWB010000016">
    <property type="protein sequence ID" value="KAI0496493.1"/>
    <property type="molecule type" value="Genomic_DNA"/>
</dbReference>
<proteinExistence type="predicted"/>
<comment type="caution">
    <text evidence="2">The sequence shown here is derived from an EMBL/GenBank/DDBJ whole genome shotgun (WGS) entry which is preliminary data.</text>
</comment>
<dbReference type="SUPFAM" id="SSF56672">
    <property type="entry name" value="DNA/RNA polymerases"/>
    <property type="match status" value="1"/>
</dbReference>